<accession>A0ABQ9U085</accession>
<evidence type="ECO:0000313" key="2">
    <source>
        <dbReference type="EMBL" id="KAK2090189.1"/>
    </source>
</evidence>
<organism evidence="2 3">
    <name type="scientific">Saguinus oedipus</name>
    <name type="common">Cotton-top tamarin</name>
    <name type="synonym">Oedipomidas oedipus</name>
    <dbReference type="NCBI Taxonomy" id="9490"/>
    <lineage>
        <taxon>Eukaryota</taxon>
        <taxon>Metazoa</taxon>
        <taxon>Chordata</taxon>
        <taxon>Craniata</taxon>
        <taxon>Vertebrata</taxon>
        <taxon>Euteleostomi</taxon>
        <taxon>Mammalia</taxon>
        <taxon>Eutheria</taxon>
        <taxon>Euarchontoglires</taxon>
        <taxon>Primates</taxon>
        <taxon>Haplorrhini</taxon>
        <taxon>Platyrrhini</taxon>
        <taxon>Cebidae</taxon>
        <taxon>Callitrichinae</taxon>
        <taxon>Saguinus</taxon>
    </lineage>
</organism>
<feature type="compositionally biased region" description="Basic and acidic residues" evidence="1">
    <location>
        <begin position="74"/>
        <end position="89"/>
    </location>
</feature>
<gene>
    <name evidence="2" type="ORF">P7K49_031445</name>
</gene>
<sequence>MQIPGLDPGPIPGQLEMRIPGLDPGPIPGQLEMRIPGLIPCQLEMRIPGLNPGLIPGRNTRPYFLHSEAVKHPEGKWTEGMTDSRKQPEVGEALQRSDSQHEGTASHTRQPWGKCVASLHVTADNAVQACGQRWPWNTPDSIPSL</sequence>
<protein>
    <submittedName>
        <fullName evidence="2">Uncharacterized protein</fullName>
    </submittedName>
</protein>
<dbReference type="EMBL" id="JASSZA010000017">
    <property type="protein sequence ID" value="KAK2090189.1"/>
    <property type="molecule type" value="Genomic_DNA"/>
</dbReference>
<proteinExistence type="predicted"/>
<name>A0ABQ9U085_SAGOE</name>
<reference evidence="2 3" key="1">
    <citation type="submission" date="2023-05" db="EMBL/GenBank/DDBJ databases">
        <title>B98-5 Cell Line De Novo Hybrid Assembly: An Optical Mapping Approach.</title>
        <authorList>
            <person name="Kananen K."/>
            <person name="Auerbach J.A."/>
            <person name="Kautto E."/>
            <person name="Blachly J.S."/>
        </authorList>
    </citation>
    <scope>NUCLEOTIDE SEQUENCE [LARGE SCALE GENOMIC DNA]</scope>
    <source>
        <strain evidence="2">B95-8</strain>
        <tissue evidence="2">Cell line</tissue>
    </source>
</reference>
<keyword evidence="3" id="KW-1185">Reference proteome</keyword>
<evidence type="ECO:0000313" key="3">
    <source>
        <dbReference type="Proteomes" id="UP001266305"/>
    </source>
</evidence>
<comment type="caution">
    <text evidence="2">The sequence shown here is derived from an EMBL/GenBank/DDBJ whole genome shotgun (WGS) entry which is preliminary data.</text>
</comment>
<feature type="region of interest" description="Disordered" evidence="1">
    <location>
        <begin position="74"/>
        <end position="111"/>
    </location>
</feature>
<evidence type="ECO:0000256" key="1">
    <source>
        <dbReference type="SAM" id="MobiDB-lite"/>
    </source>
</evidence>
<dbReference type="Proteomes" id="UP001266305">
    <property type="component" value="Unassembled WGS sequence"/>
</dbReference>